<protein>
    <submittedName>
        <fullName evidence="2">Metallophosphoesterase</fullName>
    </submittedName>
</protein>
<evidence type="ECO:0000259" key="1">
    <source>
        <dbReference type="Pfam" id="PF00149"/>
    </source>
</evidence>
<gene>
    <name evidence="2" type="ORF">NYG85_03055</name>
</gene>
<organism evidence="2 3">
    <name type="scientific">Campylobacter gastrosuis</name>
    <dbReference type="NCBI Taxonomy" id="2974576"/>
    <lineage>
        <taxon>Bacteria</taxon>
        <taxon>Pseudomonadati</taxon>
        <taxon>Campylobacterota</taxon>
        <taxon>Epsilonproteobacteria</taxon>
        <taxon>Campylobacterales</taxon>
        <taxon>Campylobacteraceae</taxon>
        <taxon>Campylobacter</taxon>
    </lineage>
</organism>
<evidence type="ECO:0000313" key="3">
    <source>
        <dbReference type="Proteomes" id="UP001173801"/>
    </source>
</evidence>
<dbReference type="Pfam" id="PF00149">
    <property type="entry name" value="Metallophos"/>
    <property type="match status" value="1"/>
</dbReference>
<evidence type="ECO:0000313" key="2">
    <source>
        <dbReference type="EMBL" id="MDL0088355.1"/>
    </source>
</evidence>
<reference evidence="2" key="1">
    <citation type="submission" date="2022-08" db="EMBL/GenBank/DDBJ databases">
        <authorList>
            <person name="Wang H."/>
        </authorList>
    </citation>
    <scope>NUCLEOTIDE SEQUENCE</scope>
    <source>
        <strain evidence="2">PS10</strain>
    </source>
</reference>
<reference evidence="2" key="2">
    <citation type="journal article" date="2023" name="Microorganisms">
        <title>Isolation and Genomic Characteristics of Cat-Borne Campylobacter felis sp. nov. and Sheep-Borne Campylobacter ovis sp. nov.</title>
        <authorList>
            <person name="Wang H."/>
            <person name="Li Y."/>
            <person name="Gu Y."/>
            <person name="Zhou G."/>
            <person name="Chen X."/>
            <person name="Zhang X."/>
            <person name="Shao Z."/>
            <person name="Zhang J."/>
            <person name="Zhang M."/>
        </authorList>
    </citation>
    <scope>NUCLEOTIDE SEQUENCE</scope>
    <source>
        <strain evidence="2">PS10</strain>
    </source>
</reference>
<dbReference type="Gene3D" id="3.60.21.10">
    <property type="match status" value="1"/>
</dbReference>
<sequence>MPNLSEIFMQKSDKIYVIGDVHGCYKTLKSLLKKLPKNAKICFVGDLIDRGENSADVVELVINEGYFCTLGNHEYRLLKSECDFLKNKIPSDLSWFYQNGGEATFKSYIGRDDLRLKHVEFFKNLPIFLEFNELKDSQNRHLVVSHSAVGKMWGFRNNPNLKDDFRRHVISGRGDTHENKGIFNIFGHTPLNEPMITGYFANIDLGAVYRFKAKNPRLCAISYPDLEIFTQENVDF</sequence>
<accession>A0ABT7HNY9</accession>
<comment type="caution">
    <text evidence="2">The sequence shown here is derived from an EMBL/GenBank/DDBJ whole genome shotgun (WGS) entry which is preliminary data.</text>
</comment>
<dbReference type="Proteomes" id="UP001173801">
    <property type="component" value="Unassembled WGS sequence"/>
</dbReference>
<dbReference type="InterPro" id="IPR004843">
    <property type="entry name" value="Calcineurin-like_PHP"/>
</dbReference>
<dbReference type="PANTHER" id="PTHR42850:SF4">
    <property type="entry name" value="ZINC-DEPENDENT ENDOPOLYPHOSPHATASE"/>
    <property type="match status" value="1"/>
</dbReference>
<dbReference type="InterPro" id="IPR029052">
    <property type="entry name" value="Metallo-depent_PP-like"/>
</dbReference>
<proteinExistence type="predicted"/>
<name>A0ABT7HNY9_9BACT</name>
<dbReference type="RefSeq" id="WP_284937004.1">
    <property type="nucleotide sequence ID" value="NZ_JANURM010000002.1"/>
</dbReference>
<feature type="domain" description="Calcineurin-like phosphoesterase" evidence="1">
    <location>
        <begin position="14"/>
        <end position="166"/>
    </location>
</feature>
<keyword evidence="3" id="KW-1185">Reference proteome</keyword>
<dbReference type="InterPro" id="IPR050126">
    <property type="entry name" value="Ap4A_hydrolase"/>
</dbReference>
<dbReference type="SUPFAM" id="SSF56300">
    <property type="entry name" value="Metallo-dependent phosphatases"/>
    <property type="match status" value="1"/>
</dbReference>
<dbReference type="EMBL" id="JANURM010000002">
    <property type="protein sequence ID" value="MDL0088355.1"/>
    <property type="molecule type" value="Genomic_DNA"/>
</dbReference>
<dbReference type="PANTHER" id="PTHR42850">
    <property type="entry name" value="METALLOPHOSPHOESTERASE"/>
    <property type="match status" value="1"/>
</dbReference>